<protein>
    <submittedName>
        <fullName evidence="1">Uncharacterized protein</fullName>
    </submittedName>
</protein>
<dbReference type="AlphaFoldDB" id="V7PV83"/>
<reference evidence="1 2" key="1">
    <citation type="submission" date="2013-11" db="EMBL/GenBank/DDBJ databases">
        <title>The Genome Sequence of Plasmodium yoelii 17X.</title>
        <authorList>
            <consortium name="The Broad Institute Genomics Platform"/>
            <consortium name="The Broad Institute Genome Sequencing Center for Infectious Disease"/>
            <person name="Neafsey D."/>
            <person name="Adams J."/>
            <person name="Walker B."/>
            <person name="Young S.K."/>
            <person name="Zeng Q."/>
            <person name="Gargeya S."/>
            <person name="Fitzgerald M."/>
            <person name="Haas B."/>
            <person name="Abouelleil A."/>
            <person name="Alvarado L."/>
            <person name="Chapman S.B."/>
            <person name="Gainer-Dewar J."/>
            <person name="Goldberg J."/>
            <person name="Griggs A."/>
            <person name="Gujja S."/>
            <person name="Hansen M."/>
            <person name="Howarth C."/>
            <person name="Imamovic A."/>
            <person name="Ireland A."/>
            <person name="Larimer J."/>
            <person name="McCowan C."/>
            <person name="Murphy C."/>
            <person name="Pearson M."/>
            <person name="Poon T.W."/>
            <person name="Priest M."/>
            <person name="Roberts A."/>
            <person name="Saif S."/>
            <person name="Shea T."/>
            <person name="Sykes S."/>
            <person name="Wortman J."/>
            <person name="Nusbaum C."/>
            <person name="Birren B."/>
        </authorList>
    </citation>
    <scope>NUCLEOTIDE SEQUENCE [LARGE SCALE GENOMIC DNA]</scope>
    <source>
        <strain evidence="1 2">17X</strain>
    </source>
</reference>
<dbReference type="Pfam" id="PF06022">
    <property type="entry name" value="Cir_Bir_Yir"/>
    <property type="match status" value="1"/>
</dbReference>
<accession>V7PV83</accession>
<dbReference type="Proteomes" id="UP000018538">
    <property type="component" value="Unassembled WGS sequence"/>
</dbReference>
<proteinExistence type="predicted"/>
<name>V7PV83_PLAYE</name>
<organism evidence="1 2">
    <name type="scientific">Plasmodium yoelii 17X</name>
    <dbReference type="NCBI Taxonomy" id="1323249"/>
    <lineage>
        <taxon>Eukaryota</taxon>
        <taxon>Sar</taxon>
        <taxon>Alveolata</taxon>
        <taxon>Apicomplexa</taxon>
        <taxon>Aconoidasida</taxon>
        <taxon>Haemosporida</taxon>
        <taxon>Plasmodiidae</taxon>
        <taxon>Plasmodium</taxon>
        <taxon>Plasmodium (Vinckeia)</taxon>
    </lineage>
</organism>
<keyword evidence="2" id="KW-1185">Reference proteome</keyword>
<evidence type="ECO:0000313" key="2">
    <source>
        <dbReference type="Proteomes" id="UP000018538"/>
    </source>
</evidence>
<dbReference type="EMBL" id="KI635718">
    <property type="protein sequence ID" value="ETB63529.1"/>
    <property type="molecule type" value="Genomic_DNA"/>
</dbReference>
<dbReference type="InterPro" id="IPR006477">
    <property type="entry name" value="Yir_bir_cir"/>
</dbReference>
<dbReference type="NCBIfam" id="TIGR01590">
    <property type="entry name" value="yir-bir-cir_Pla"/>
    <property type="match status" value="1"/>
</dbReference>
<evidence type="ECO:0000313" key="1">
    <source>
        <dbReference type="EMBL" id="ETB63529.1"/>
    </source>
</evidence>
<sequence>MMNLEYDSNNKIYQFKDNHVFKEYCTGDKCNDYPGKINAACLYIFDAFFKNYNIFVSVAKSNINIVEYIIIWLSYMLNFIKLYENTSIEPFYNKYINNDDKDNKYNEKIDDVIGYQSYKDLIDKKQNFMSIGTKDIKNKKYKEETDH</sequence>
<gene>
    <name evidence="1" type="ORF">YYC_00006</name>
</gene>